<dbReference type="InterPro" id="IPR042100">
    <property type="entry name" value="Bug_dom1"/>
</dbReference>
<evidence type="ECO:0000256" key="1">
    <source>
        <dbReference type="ARBA" id="ARBA00006987"/>
    </source>
</evidence>
<dbReference type="PANTHER" id="PTHR42928:SF5">
    <property type="entry name" value="BLR1237 PROTEIN"/>
    <property type="match status" value="1"/>
</dbReference>
<gene>
    <name evidence="3" type="ORF">J2X09_004126</name>
</gene>
<dbReference type="Gene3D" id="3.40.190.10">
    <property type="entry name" value="Periplasmic binding protein-like II"/>
    <property type="match status" value="1"/>
</dbReference>
<dbReference type="Proteomes" id="UP001265550">
    <property type="component" value="Unassembled WGS sequence"/>
</dbReference>
<evidence type="ECO:0000313" key="3">
    <source>
        <dbReference type="EMBL" id="MDR7096369.1"/>
    </source>
</evidence>
<dbReference type="EMBL" id="JAVDWE010000013">
    <property type="protein sequence ID" value="MDR7096369.1"/>
    <property type="molecule type" value="Genomic_DNA"/>
</dbReference>
<evidence type="ECO:0000256" key="2">
    <source>
        <dbReference type="SAM" id="SignalP"/>
    </source>
</evidence>
<dbReference type="Gene3D" id="3.40.190.150">
    <property type="entry name" value="Bordetella uptake gene, domain 1"/>
    <property type="match status" value="1"/>
</dbReference>
<keyword evidence="3" id="KW-0675">Receptor</keyword>
<proteinExistence type="inferred from homology"/>
<dbReference type="InterPro" id="IPR005064">
    <property type="entry name" value="BUG"/>
</dbReference>
<evidence type="ECO:0000313" key="4">
    <source>
        <dbReference type="Proteomes" id="UP001265550"/>
    </source>
</evidence>
<dbReference type="Pfam" id="PF03401">
    <property type="entry name" value="TctC"/>
    <property type="match status" value="1"/>
</dbReference>
<feature type="signal peptide" evidence="2">
    <location>
        <begin position="1"/>
        <end position="23"/>
    </location>
</feature>
<accession>A0ABU1VFX6</accession>
<dbReference type="SUPFAM" id="SSF53850">
    <property type="entry name" value="Periplasmic binding protein-like II"/>
    <property type="match status" value="1"/>
</dbReference>
<dbReference type="CDD" id="cd13578">
    <property type="entry name" value="PBP2_Bug27"/>
    <property type="match status" value="1"/>
</dbReference>
<keyword evidence="4" id="KW-1185">Reference proteome</keyword>
<dbReference type="PANTHER" id="PTHR42928">
    <property type="entry name" value="TRICARBOXYLATE-BINDING PROTEIN"/>
    <property type="match status" value="1"/>
</dbReference>
<dbReference type="RefSeq" id="WP_204735137.1">
    <property type="nucleotide sequence ID" value="NZ_JAVDWE010000013.1"/>
</dbReference>
<comment type="caution">
    <text evidence="3">The sequence shown here is derived from an EMBL/GenBank/DDBJ whole genome shotgun (WGS) entry which is preliminary data.</text>
</comment>
<reference evidence="3 4" key="1">
    <citation type="submission" date="2023-07" db="EMBL/GenBank/DDBJ databases">
        <title>Sorghum-associated microbial communities from plants grown in Nebraska, USA.</title>
        <authorList>
            <person name="Schachtman D."/>
        </authorList>
    </citation>
    <scope>NUCLEOTIDE SEQUENCE [LARGE SCALE GENOMIC DNA]</scope>
    <source>
        <strain evidence="3 4">BE240</strain>
    </source>
</reference>
<organism evidence="3 4">
    <name type="scientific">Hydrogenophaga laconesensis</name>
    <dbReference type="NCBI Taxonomy" id="1805971"/>
    <lineage>
        <taxon>Bacteria</taxon>
        <taxon>Pseudomonadati</taxon>
        <taxon>Pseudomonadota</taxon>
        <taxon>Betaproteobacteria</taxon>
        <taxon>Burkholderiales</taxon>
        <taxon>Comamonadaceae</taxon>
        <taxon>Hydrogenophaga</taxon>
    </lineage>
</organism>
<sequence>MKSHLKLAATVALAACAATSAWAQTAASDWRPSKPVRIIVPIVGSTNDVLARLIGPELQKALGQPFVVENKPGAGGNIGALEVVRSAPDGHTLLIGYNGPLAINVTLFDKMPYDPMKELAPITLAVKAPQYLVVNPAAGFTDVKDFIAKAKANPTQYSYGSVAMGSASHLTMEMMKSAASFHATHIPYRGAGPAVTDLIAGNVQAGFFVPGNVQGFVKEGRLKLLASTGTKRFPSTPDVPTLAESGLKDFEATSWIGLLAPAGTPPAIINRYHDEMVRILNSPEIQKRLHEMEFEIVASTPKQFSDWIGTEIPRWGKVIKSTGAKAE</sequence>
<keyword evidence="2" id="KW-0732">Signal</keyword>
<feature type="chain" id="PRO_5045331360" evidence="2">
    <location>
        <begin position="24"/>
        <end position="327"/>
    </location>
</feature>
<comment type="similarity">
    <text evidence="1">Belongs to the UPF0065 (bug) family.</text>
</comment>
<dbReference type="PIRSF" id="PIRSF017082">
    <property type="entry name" value="YflP"/>
    <property type="match status" value="1"/>
</dbReference>
<name>A0ABU1VFX6_9BURK</name>
<protein>
    <submittedName>
        <fullName evidence="3">Tripartite-type tricarboxylate transporter receptor subunit TctC</fullName>
    </submittedName>
</protein>